<sequence length="112" mass="12180">MAKVATAKRIERVAPQLVENGKKEPEHFAICRGAHGKLNIYSILMGAVQDSALSAQLRDVGEDIGAVCATRYFDGIRRPPPLLPAQMSAYMVQIASLARRILPTHNACNGRP</sequence>
<accession>A0A8S9UGA5</accession>
<evidence type="ECO:0000313" key="2">
    <source>
        <dbReference type="Proteomes" id="UP000704712"/>
    </source>
</evidence>
<dbReference type="AlphaFoldDB" id="A0A8S9UGA5"/>
<comment type="caution">
    <text evidence="1">The sequence shown here is derived from an EMBL/GenBank/DDBJ whole genome shotgun (WGS) entry which is preliminary data.</text>
</comment>
<dbReference type="EMBL" id="JAACNO010001512">
    <property type="protein sequence ID" value="KAF4140085.1"/>
    <property type="molecule type" value="Genomic_DNA"/>
</dbReference>
<protein>
    <submittedName>
        <fullName evidence="1">Uncharacterized protein</fullName>
    </submittedName>
</protein>
<gene>
    <name evidence="1" type="ORF">GN958_ATG10694</name>
</gene>
<dbReference type="Proteomes" id="UP000704712">
    <property type="component" value="Unassembled WGS sequence"/>
</dbReference>
<organism evidence="1 2">
    <name type="scientific">Phytophthora infestans</name>
    <name type="common">Potato late blight agent</name>
    <name type="synonym">Botrytis infestans</name>
    <dbReference type="NCBI Taxonomy" id="4787"/>
    <lineage>
        <taxon>Eukaryota</taxon>
        <taxon>Sar</taxon>
        <taxon>Stramenopiles</taxon>
        <taxon>Oomycota</taxon>
        <taxon>Peronosporomycetes</taxon>
        <taxon>Peronosporales</taxon>
        <taxon>Peronosporaceae</taxon>
        <taxon>Phytophthora</taxon>
    </lineage>
</organism>
<name>A0A8S9UGA5_PHYIN</name>
<evidence type="ECO:0000313" key="1">
    <source>
        <dbReference type="EMBL" id="KAF4140085.1"/>
    </source>
</evidence>
<reference evidence="1" key="1">
    <citation type="submission" date="2020-03" db="EMBL/GenBank/DDBJ databases">
        <title>Hybrid Assembly of Korean Phytophthora infestans isolates.</title>
        <authorList>
            <person name="Prokchorchik M."/>
            <person name="Lee Y."/>
            <person name="Seo J."/>
            <person name="Cho J.-H."/>
            <person name="Park Y.-E."/>
            <person name="Jang D.-C."/>
            <person name="Im J.-S."/>
            <person name="Choi J.-G."/>
            <person name="Park H.-J."/>
            <person name="Lee G.-B."/>
            <person name="Lee Y.-G."/>
            <person name="Hong S.-Y."/>
            <person name="Cho K."/>
            <person name="Sohn K.H."/>
        </authorList>
    </citation>
    <scope>NUCLEOTIDE SEQUENCE</scope>
    <source>
        <strain evidence="1">KR_2_A2</strain>
    </source>
</reference>
<proteinExistence type="predicted"/>